<name>A6G191_9BACT</name>
<comment type="caution">
    <text evidence="1">The sequence shown here is derived from an EMBL/GenBank/DDBJ whole genome shotgun (WGS) entry which is preliminary data.</text>
</comment>
<dbReference type="SUPFAM" id="SSF50969">
    <property type="entry name" value="YVTN repeat-like/Quinoprotein amine dehydrogenase"/>
    <property type="match status" value="1"/>
</dbReference>
<dbReference type="STRING" id="391625.PPSIR1_11440"/>
<dbReference type="Gene3D" id="2.130.10.10">
    <property type="entry name" value="YVTN repeat-like/Quinoprotein amine dehydrogenase"/>
    <property type="match status" value="1"/>
</dbReference>
<dbReference type="InterPro" id="IPR011044">
    <property type="entry name" value="Quino_amine_DH_bsu"/>
</dbReference>
<protein>
    <submittedName>
        <fullName evidence="1">Pyridoxal phosphate biosynthetic protein PdxJ</fullName>
    </submittedName>
</protein>
<reference evidence="1 2" key="1">
    <citation type="submission" date="2007-06" db="EMBL/GenBank/DDBJ databases">
        <authorList>
            <person name="Shimkets L."/>
            <person name="Ferriera S."/>
            <person name="Johnson J."/>
            <person name="Kravitz S."/>
            <person name="Beeson K."/>
            <person name="Sutton G."/>
            <person name="Rogers Y.-H."/>
            <person name="Friedman R."/>
            <person name="Frazier M."/>
            <person name="Venter J.C."/>
        </authorList>
    </citation>
    <scope>NUCLEOTIDE SEQUENCE [LARGE SCALE GENOMIC DNA]</scope>
    <source>
        <strain evidence="1 2">SIR-1</strain>
    </source>
</reference>
<dbReference type="SUPFAM" id="SSF101908">
    <property type="entry name" value="Putative isomerase YbhE"/>
    <property type="match status" value="1"/>
</dbReference>
<sequence length="721" mass="76601">MSAEDEGEITDTPASTEGVVHYAHPEFGAKVETWLALGEGAPGEAPLVVAYADGSVRLWDVAAARASDPVEPFPGASPFMATSVSAMCESAAGVVVASYDGALTRLRVDGDSLALEAPRIANDWCGEEACEIDELVCNRGSERVAVLLYEGGARVFDGLERVEDARSVDDVGGVALSPTRDELVLARRRKGDDDHAYDFVRVAAPMDPKTALARDGQRLDCELSDAVYGGAVLAFSSDGAQLVVGRNTDGFPGKLCAFGFDGAGKLTKRRELAVSIPDADCDYCSFTTIDALRFVDGPKGAPALEAEVDGGWSGKDDYVEYEGVLTWRLDAAGTTKAPLEPALREAEDAHPSPYVSEGSRVLVTPKGASTQSLPNWGSEDARAYSWIHAMSLSEGAEGPVLYLSRGADELVEYGASDPKPRQRWAFDYGTELAPDALAVSSDGAHALIGVPPLFEEGHDECGPHDAAPGAFFHARLSPESELRELDRHLERGHVPLAFVPDTHTAVVCSATYDLSEHWSNCSDPSPPRTSELAYMDLDEGTRELLPVRLGTCPHRNALALDAGESGPRLAVLHLSDDDEDHDWGWGPFSVEVVAIDTGAPIYRQDPKDARELDDYALSEDGRRLALLSDGRVTVIEVDTGESLGVIEPGGFRVLGVSVAPDGSRILGSGPGGLLLQATVGEASFGAPAKLHRGTVLDTRFASDGSYFAASRDRSASHWPAP</sequence>
<dbReference type="RefSeq" id="WP_006970490.1">
    <property type="nucleotide sequence ID" value="NZ_ABCS01000011.1"/>
</dbReference>
<accession>A6G191</accession>
<keyword evidence="2" id="KW-1185">Reference proteome</keyword>
<dbReference type="EMBL" id="ABCS01000011">
    <property type="protein sequence ID" value="EDM80386.1"/>
    <property type="molecule type" value="Genomic_DNA"/>
</dbReference>
<evidence type="ECO:0000313" key="1">
    <source>
        <dbReference type="EMBL" id="EDM80386.1"/>
    </source>
</evidence>
<organism evidence="1 2">
    <name type="scientific">Plesiocystis pacifica SIR-1</name>
    <dbReference type="NCBI Taxonomy" id="391625"/>
    <lineage>
        <taxon>Bacteria</taxon>
        <taxon>Pseudomonadati</taxon>
        <taxon>Myxococcota</taxon>
        <taxon>Polyangia</taxon>
        <taxon>Nannocystales</taxon>
        <taxon>Nannocystaceae</taxon>
        <taxon>Plesiocystis</taxon>
    </lineage>
</organism>
<dbReference type="AlphaFoldDB" id="A6G191"/>
<gene>
    <name evidence="1" type="ORF">PPSIR1_11440</name>
</gene>
<proteinExistence type="predicted"/>
<dbReference type="InterPro" id="IPR015943">
    <property type="entry name" value="WD40/YVTN_repeat-like_dom_sf"/>
</dbReference>
<dbReference type="Proteomes" id="UP000005801">
    <property type="component" value="Unassembled WGS sequence"/>
</dbReference>
<evidence type="ECO:0000313" key="2">
    <source>
        <dbReference type="Proteomes" id="UP000005801"/>
    </source>
</evidence>